<evidence type="ECO:0000313" key="2">
    <source>
        <dbReference type="EMBL" id="MDF3303183.1"/>
    </source>
</evidence>
<accession>A0ABT6AFC4</accession>
<evidence type="ECO:0000313" key="3">
    <source>
        <dbReference type="Proteomes" id="UP001221150"/>
    </source>
</evidence>
<dbReference type="Proteomes" id="UP001221150">
    <property type="component" value="Unassembled WGS sequence"/>
</dbReference>
<reference evidence="2 3" key="1">
    <citation type="submission" date="2023-03" db="EMBL/GenBank/DDBJ databases">
        <title>Draft genome sequence of Streptomyces sp. K1PA1 isolated from peat swamp forest in Thailand.</title>
        <authorList>
            <person name="Klaysubun C."/>
            <person name="Duangmal K."/>
        </authorList>
    </citation>
    <scope>NUCLEOTIDE SEQUENCE [LARGE SCALE GENOMIC DNA]</scope>
    <source>
        <strain evidence="2 3">K1PA1</strain>
    </source>
</reference>
<dbReference type="EMBL" id="JARJBB010000047">
    <property type="protein sequence ID" value="MDF3303183.1"/>
    <property type="molecule type" value="Genomic_DNA"/>
</dbReference>
<dbReference type="RefSeq" id="WP_276112723.1">
    <property type="nucleotide sequence ID" value="NZ_JARJBB010000047.1"/>
</dbReference>
<gene>
    <name evidence="2" type="ORF">P3H78_32180</name>
</gene>
<proteinExistence type="predicted"/>
<feature type="compositionally biased region" description="Basic and acidic residues" evidence="1">
    <location>
        <begin position="114"/>
        <end position="123"/>
    </location>
</feature>
<name>A0ABT6AFC4_9ACTN</name>
<feature type="compositionally biased region" description="Low complexity" evidence="1">
    <location>
        <begin position="92"/>
        <end position="102"/>
    </location>
</feature>
<sequence length="123" mass="13434">MTEPGNPTVTWAERMELLKDSAQQRVLTAPMPPAAMEQLIADEKAAVLGRFEGSPVRYMDRWWRHNDEGWVALDEAGSTQLDLHAERYRAATAATAAAAAATPRQADADPDGTQLDRTETGVV</sequence>
<organism evidence="2 3">
    <name type="scientific">Streptomyces tropicalis</name>
    <dbReference type="NCBI Taxonomy" id="3034234"/>
    <lineage>
        <taxon>Bacteria</taxon>
        <taxon>Bacillati</taxon>
        <taxon>Actinomycetota</taxon>
        <taxon>Actinomycetes</taxon>
        <taxon>Kitasatosporales</taxon>
        <taxon>Streptomycetaceae</taxon>
        <taxon>Streptomyces</taxon>
    </lineage>
</organism>
<protein>
    <submittedName>
        <fullName evidence="2">Uncharacterized protein</fullName>
    </submittedName>
</protein>
<keyword evidence="3" id="KW-1185">Reference proteome</keyword>
<feature type="region of interest" description="Disordered" evidence="1">
    <location>
        <begin position="92"/>
        <end position="123"/>
    </location>
</feature>
<comment type="caution">
    <text evidence="2">The sequence shown here is derived from an EMBL/GenBank/DDBJ whole genome shotgun (WGS) entry which is preliminary data.</text>
</comment>
<evidence type="ECO:0000256" key="1">
    <source>
        <dbReference type="SAM" id="MobiDB-lite"/>
    </source>
</evidence>